<comment type="function">
    <text evidence="10">Catalyzes the attachment of proline to tRNA(Pro) in a two-step reaction: proline is first activated by ATP to form Pro-AMP and then transferred to the acceptor end of tRNA(Pro). As ProRS can inadvertently accommodate and process non-cognate amino acids such as alanine and cysteine, to avoid such errors it has two additional distinct editing activities against alanine. One activity is designated as 'pretransfer' editing and involves the tRNA(Pro)-independent hydrolysis of activated Ala-AMP. The other activity is designated 'posttransfer' editing and involves deacylation of mischarged Ala-tRNA(Pro). The misacylated Cys-tRNA(Pro) is not edited by ProRS.</text>
</comment>
<dbReference type="PANTHER" id="PTHR42753">
    <property type="entry name" value="MITOCHONDRIAL RIBOSOME PROTEIN L39/PROLYL-TRNA LIGASE FAMILY MEMBER"/>
    <property type="match status" value="1"/>
</dbReference>
<protein>
    <recommendedName>
        <fullName evidence="10">Proline--tRNA ligase</fullName>
        <ecNumber evidence="10">6.1.1.15</ecNumber>
    </recommendedName>
    <alternativeName>
        <fullName evidence="10">Prolyl-tRNA synthetase</fullName>
        <shortName evidence="10">ProRS</shortName>
    </alternativeName>
</protein>
<dbReference type="GO" id="GO:0005524">
    <property type="term" value="F:ATP binding"/>
    <property type="evidence" value="ECO:0007669"/>
    <property type="project" value="UniProtKB-UniRule"/>
</dbReference>
<dbReference type="CDD" id="cd00779">
    <property type="entry name" value="ProRS_core_prok"/>
    <property type="match status" value="1"/>
</dbReference>
<dbReference type="InterPro" id="IPR004154">
    <property type="entry name" value="Anticodon-bd"/>
</dbReference>
<dbReference type="FunFam" id="3.30.930.10:FF:000043">
    <property type="entry name" value="Proline--tRNA ligase"/>
    <property type="match status" value="1"/>
</dbReference>
<dbReference type="InterPro" id="IPR023717">
    <property type="entry name" value="Pro-tRNA-Synthase_IIa_type1"/>
</dbReference>
<evidence type="ECO:0000256" key="5">
    <source>
        <dbReference type="ARBA" id="ARBA00022741"/>
    </source>
</evidence>
<evidence type="ECO:0000256" key="10">
    <source>
        <dbReference type="HAMAP-Rule" id="MF_01569"/>
    </source>
</evidence>
<keyword evidence="3 10" id="KW-0963">Cytoplasm</keyword>
<dbReference type="AlphaFoldDB" id="A0A3E0TX49"/>
<evidence type="ECO:0000256" key="6">
    <source>
        <dbReference type="ARBA" id="ARBA00022840"/>
    </source>
</evidence>
<evidence type="ECO:0000256" key="4">
    <source>
        <dbReference type="ARBA" id="ARBA00022598"/>
    </source>
</evidence>
<dbReference type="Proteomes" id="UP000256899">
    <property type="component" value="Unassembled WGS sequence"/>
</dbReference>
<dbReference type="SUPFAM" id="SSF55826">
    <property type="entry name" value="YbaK/ProRS associated domain"/>
    <property type="match status" value="1"/>
</dbReference>
<dbReference type="CDD" id="cd00861">
    <property type="entry name" value="ProRS_anticodon_short"/>
    <property type="match status" value="1"/>
</dbReference>
<dbReference type="Pfam" id="PF03129">
    <property type="entry name" value="HGTP_anticodon"/>
    <property type="match status" value="1"/>
</dbReference>
<dbReference type="InterPro" id="IPR006195">
    <property type="entry name" value="aa-tRNA-synth_II"/>
</dbReference>
<dbReference type="InterPro" id="IPR002314">
    <property type="entry name" value="aa-tRNA-synt_IIb"/>
</dbReference>
<dbReference type="InterPro" id="IPR036621">
    <property type="entry name" value="Anticodon-bd_dom_sf"/>
</dbReference>
<comment type="caution">
    <text evidence="12">The sequence shown here is derived from an EMBL/GenBank/DDBJ whole genome shotgun (WGS) entry which is preliminary data.</text>
</comment>
<dbReference type="FunFam" id="3.30.930.10:FF:000015">
    <property type="entry name" value="Proline--tRNA ligase"/>
    <property type="match status" value="1"/>
</dbReference>
<keyword evidence="8 10" id="KW-0030">Aminoacyl-tRNA synthetase</keyword>
<dbReference type="Pfam" id="PF04073">
    <property type="entry name" value="tRNA_edit"/>
    <property type="match status" value="1"/>
</dbReference>
<comment type="catalytic activity">
    <reaction evidence="9 10">
        <text>tRNA(Pro) + L-proline + ATP = L-prolyl-tRNA(Pro) + AMP + diphosphate</text>
        <dbReference type="Rhea" id="RHEA:14305"/>
        <dbReference type="Rhea" id="RHEA-COMP:9700"/>
        <dbReference type="Rhea" id="RHEA-COMP:9702"/>
        <dbReference type="ChEBI" id="CHEBI:30616"/>
        <dbReference type="ChEBI" id="CHEBI:33019"/>
        <dbReference type="ChEBI" id="CHEBI:60039"/>
        <dbReference type="ChEBI" id="CHEBI:78442"/>
        <dbReference type="ChEBI" id="CHEBI:78532"/>
        <dbReference type="ChEBI" id="CHEBI:456215"/>
        <dbReference type="EC" id="6.1.1.15"/>
    </reaction>
</comment>
<evidence type="ECO:0000256" key="7">
    <source>
        <dbReference type="ARBA" id="ARBA00022917"/>
    </source>
</evidence>
<evidence type="ECO:0000256" key="9">
    <source>
        <dbReference type="ARBA" id="ARBA00047671"/>
    </source>
</evidence>
<dbReference type="PIRSF" id="PIRSF001535">
    <property type="entry name" value="ProRS_1"/>
    <property type="match status" value="1"/>
</dbReference>
<evidence type="ECO:0000313" key="12">
    <source>
        <dbReference type="EMBL" id="REL29291.1"/>
    </source>
</evidence>
<dbReference type="InterPro" id="IPR044140">
    <property type="entry name" value="ProRS_anticodon_short"/>
</dbReference>
<dbReference type="PROSITE" id="PS50862">
    <property type="entry name" value="AA_TRNA_LIGASE_II"/>
    <property type="match status" value="1"/>
</dbReference>
<dbReference type="GO" id="GO:0004827">
    <property type="term" value="F:proline-tRNA ligase activity"/>
    <property type="evidence" value="ECO:0007669"/>
    <property type="project" value="UniProtKB-UniRule"/>
</dbReference>
<feature type="domain" description="Aminoacyl-transfer RNA synthetases class-II family profile" evidence="11">
    <location>
        <begin position="33"/>
        <end position="482"/>
    </location>
</feature>
<evidence type="ECO:0000256" key="2">
    <source>
        <dbReference type="ARBA" id="ARBA00011738"/>
    </source>
</evidence>
<dbReference type="Gene3D" id="3.40.50.800">
    <property type="entry name" value="Anticodon-binding domain"/>
    <property type="match status" value="1"/>
</dbReference>
<keyword evidence="4 10" id="KW-0436">Ligase</keyword>
<dbReference type="PRINTS" id="PR01046">
    <property type="entry name" value="TRNASYNTHPRO"/>
</dbReference>
<dbReference type="EMBL" id="QUOT01000001">
    <property type="protein sequence ID" value="REL29291.1"/>
    <property type="molecule type" value="Genomic_DNA"/>
</dbReference>
<proteinExistence type="inferred from homology"/>
<dbReference type="InterPro" id="IPR033730">
    <property type="entry name" value="ProRS_core_prok"/>
</dbReference>
<comment type="subunit">
    <text evidence="2 10">Homodimer.</text>
</comment>
<dbReference type="Gene3D" id="3.30.930.10">
    <property type="entry name" value="Bira Bifunctional Protein, Domain 2"/>
    <property type="match status" value="2"/>
</dbReference>
<evidence type="ECO:0000313" key="13">
    <source>
        <dbReference type="Proteomes" id="UP000256899"/>
    </source>
</evidence>
<reference evidence="13" key="1">
    <citation type="submission" date="2018-08" db="EMBL/GenBank/DDBJ databases">
        <title>Thalassotalea euphylliae genome.</title>
        <authorList>
            <person name="Summers S."/>
            <person name="Rice S.A."/>
            <person name="Freckelton M.L."/>
            <person name="Nedved B.T."/>
            <person name="Hadfield M.G."/>
        </authorList>
    </citation>
    <scope>NUCLEOTIDE SEQUENCE [LARGE SCALE GENOMIC DNA]</scope>
    <source>
        <strain evidence="13">H3</strain>
    </source>
</reference>
<keyword evidence="7 10" id="KW-0648">Protein biosynthesis</keyword>
<dbReference type="HAMAP" id="MF_01569">
    <property type="entry name" value="Pro_tRNA_synth_type1"/>
    <property type="match status" value="1"/>
</dbReference>
<accession>A0A3E0TX49</accession>
<dbReference type="SUPFAM" id="SSF52954">
    <property type="entry name" value="Class II aaRS ABD-related"/>
    <property type="match status" value="1"/>
</dbReference>
<dbReference type="InterPro" id="IPR050062">
    <property type="entry name" value="Pro-tRNA_synthetase"/>
</dbReference>
<evidence type="ECO:0000256" key="3">
    <source>
        <dbReference type="ARBA" id="ARBA00022490"/>
    </source>
</evidence>
<organism evidence="12 13">
    <name type="scientific">Thalassotalea euphylliae</name>
    <dbReference type="NCBI Taxonomy" id="1655234"/>
    <lineage>
        <taxon>Bacteria</taxon>
        <taxon>Pseudomonadati</taxon>
        <taxon>Pseudomonadota</taxon>
        <taxon>Gammaproteobacteria</taxon>
        <taxon>Alteromonadales</taxon>
        <taxon>Colwelliaceae</taxon>
        <taxon>Thalassotalea</taxon>
    </lineage>
</organism>
<gene>
    <name evidence="10" type="primary">proS</name>
    <name evidence="12" type="ORF">DXX94_00270</name>
</gene>
<sequence length="569" mass="62593">MRTSQYLVSTLKETPASAEVVSHQLMLRAGLVRNVASGLYTWLPTGLKVLRKVENIVREEMERAGAIETLMPMVQPADLWEESGRWDDYGPELLRLNDRHQRPFVLGPTHEEVITKLISNEIASYKQLPLNLFQIQTKFRDEIRPRFGVMRGREFLMKDAYSFHTTDECLKATYQVMFDAYCRIFERLGLEFRPVIADNGSIGGEGSHEFHVLADSGEDDIAFSDASDFAANIEKAEALAPAGERPAANAELTKVETPDAKTIAAVAEFLKVPATSTVKTLLVLGAAEEGEQAPVIALVLRGDHELNEVKAENLPQIAAPLTFATDEQILAAAGCNAGSIGPVNLDIPVIVDHSATHLADFVCGANEDGYHFTGANWDRDATNYTVEDIRNVVEGDPSPCGQGNIVIKRGIEVGHIFQLGKKYADAMNCGVLTENGKHETLTMGCYGIGVSRIVAAAIEQNHDKYGIKWPAAIAPFQAAIVPMNMHKSARVQETAEQLYSQLQQAGIEVLFDDRKERPGVMFADHELMGTPLLLVIGERNLDNQEIEVKNRITGEKTMVAIADVMSYFA</sequence>
<dbReference type="SUPFAM" id="SSF55681">
    <property type="entry name" value="Class II aaRS and biotin synthetases"/>
    <property type="match status" value="1"/>
</dbReference>
<evidence type="ECO:0000259" key="11">
    <source>
        <dbReference type="PROSITE" id="PS50862"/>
    </source>
</evidence>
<evidence type="ECO:0000256" key="8">
    <source>
        <dbReference type="ARBA" id="ARBA00023146"/>
    </source>
</evidence>
<dbReference type="EC" id="6.1.1.15" evidence="10"/>
<comment type="similarity">
    <text evidence="10">Belongs to the class-II aminoacyl-tRNA synthetase family. ProS type 1 subfamily.</text>
</comment>
<dbReference type="InterPro" id="IPR045864">
    <property type="entry name" value="aa-tRNA-synth_II/BPL/LPL"/>
</dbReference>
<keyword evidence="5 10" id="KW-0547">Nucleotide-binding</keyword>
<keyword evidence="6 10" id="KW-0067">ATP-binding</keyword>
<dbReference type="GO" id="GO:0006433">
    <property type="term" value="P:prolyl-tRNA aminoacylation"/>
    <property type="evidence" value="ECO:0007669"/>
    <property type="project" value="UniProtKB-UniRule"/>
</dbReference>
<dbReference type="GO" id="GO:0002161">
    <property type="term" value="F:aminoacyl-tRNA deacylase activity"/>
    <property type="evidence" value="ECO:0007669"/>
    <property type="project" value="InterPro"/>
</dbReference>
<dbReference type="Pfam" id="PF00587">
    <property type="entry name" value="tRNA-synt_2b"/>
    <property type="match status" value="1"/>
</dbReference>
<dbReference type="NCBIfam" id="TIGR00409">
    <property type="entry name" value="proS_fam_II"/>
    <property type="match status" value="1"/>
</dbReference>
<comment type="domain">
    <text evidence="10">Consists of three domains: the N-terminal catalytic domain, the editing domain and the C-terminal anticodon-binding domain.</text>
</comment>
<dbReference type="InterPro" id="IPR002316">
    <property type="entry name" value="Pro-tRNA-ligase_IIa"/>
</dbReference>
<evidence type="ECO:0000256" key="1">
    <source>
        <dbReference type="ARBA" id="ARBA00004496"/>
    </source>
</evidence>
<dbReference type="PANTHER" id="PTHR42753:SF2">
    <property type="entry name" value="PROLINE--TRNA LIGASE"/>
    <property type="match status" value="1"/>
</dbReference>
<name>A0A3E0TX49_9GAMM</name>
<dbReference type="InterPro" id="IPR004500">
    <property type="entry name" value="Pro-tRNA-synth_IIa_bac-type"/>
</dbReference>
<keyword evidence="13" id="KW-1185">Reference proteome</keyword>
<comment type="subcellular location">
    <subcellularLocation>
        <location evidence="1 10">Cytoplasm</location>
    </subcellularLocation>
</comment>
<dbReference type="Gene3D" id="3.90.960.10">
    <property type="entry name" value="YbaK/aminoacyl-tRNA synthetase-associated domain"/>
    <property type="match status" value="1"/>
</dbReference>
<dbReference type="GO" id="GO:0005829">
    <property type="term" value="C:cytosol"/>
    <property type="evidence" value="ECO:0007669"/>
    <property type="project" value="TreeGrafter"/>
</dbReference>
<dbReference type="CDD" id="cd04334">
    <property type="entry name" value="ProRS-INS"/>
    <property type="match status" value="1"/>
</dbReference>
<dbReference type="RefSeq" id="WP_116013111.1">
    <property type="nucleotide sequence ID" value="NZ_QUOT01000001.1"/>
</dbReference>
<dbReference type="NCBIfam" id="NF006625">
    <property type="entry name" value="PRK09194.1"/>
    <property type="match status" value="1"/>
</dbReference>
<dbReference type="InterPro" id="IPR036754">
    <property type="entry name" value="YbaK/aa-tRNA-synt-asso_dom_sf"/>
</dbReference>
<dbReference type="InterPro" id="IPR007214">
    <property type="entry name" value="YbaK/aa-tRNA-synth-assoc-dom"/>
</dbReference>